<organism evidence="2 3">
    <name type="scientific">Beauveria asiatica</name>
    <dbReference type="NCBI Taxonomy" id="1069075"/>
    <lineage>
        <taxon>Eukaryota</taxon>
        <taxon>Fungi</taxon>
        <taxon>Dikarya</taxon>
        <taxon>Ascomycota</taxon>
        <taxon>Pezizomycotina</taxon>
        <taxon>Sordariomycetes</taxon>
        <taxon>Hypocreomycetidae</taxon>
        <taxon>Hypocreales</taxon>
        <taxon>Cordycipitaceae</taxon>
        <taxon>Beauveria</taxon>
    </lineage>
</organism>
<sequence>MALVDHCTTSTTRVIADGTSGASPSIGACFFQVCGADLLGLLLLWSLGVPFFIAKVWSTVGRAASFPRRPISLPQYGEISRMCQGLEADLGAGRSGRLFRYM</sequence>
<keyword evidence="3" id="KW-1185">Reference proteome</keyword>
<evidence type="ECO:0000313" key="2">
    <source>
        <dbReference type="EMBL" id="KAK8147965.1"/>
    </source>
</evidence>
<keyword evidence="1" id="KW-0812">Transmembrane</keyword>
<keyword evidence="1" id="KW-0472">Membrane</keyword>
<name>A0AAW0S0H4_9HYPO</name>
<accession>A0AAW0S0H4</accession>
<evidence type="ECO:0000256" key="1">
    <source>
        <dbReference type="SAM" id="Phobius"/>
    </source>
</evidence>
<protein>
    <submittedName>
        <fullName evidence="2">Uncharacterized protein</fullName>
    </submittedName>
</protein>
<proteinExistence type="predicted"/>
<gene>
    <name evidence="2" type="ORF">G3M48_000612</name>
</gene>
<dbReference type="EMBL" id="JAAHCF010000114">
    <property type="protein sequence ID" value="KAK8147965.1"/>
    <property type="molecule type" value="Genomic_DNA"/>
</dbReference>
<comment type="caution">
    <text evidence="2">The sequence shown here is derived from an EMBL/GenBank/DDBJ whole genome shotgun (WGS) entry which is preliminary data.</text>
</comment>
<keyword evidence="1" id="KW-1133">Transmembrane helix</keyword>
<evidence type="ECO:0000313" key="3">
    <source>
        <dbReference type="Proteomes" id="UP001397290"/>
    </source>
</evidence>
<dbReference type="AlphaFoldDB" id="A0AAW0S0H4"/>
<dbReference type="Proteomes" id="UP001397290">
    <property type="component" value="Unassembled WGS sequence"/>
</dbReference>
<feature type="transmembrane region" description="Helical" evidence="1">
    <location>
        <begin position="30"/>
        <end position="53"/>
    </location>
</feature>
<reference evidence="2 3" key="1">
    <citation type="submission" date="2020-02" db="EMBL/GenBank/DDBJ databases">
        <title>Comparative genomics of the hypocrealean fungal genus Beauvera.</title>
        <authorList>
            <person name="Showalter D.N."/>
            <person name="Bushley K.E."/>
            <person name="Rehner S.A."/>
        </authorList>
    </citation>
    <scope>NUCLEOTIDE SEQUENCE [LARGE SCALE GENOMIC DNA]</scope>
    <source>
        <strain evidence="2 3">ARSEF4384</strain>
    </source>
</reference>